<dbReference type="InterPro" id="IPR033867">
    <property type="entry name" value="Mrt4"/>
</dbReference>
<comment type="subcellular location">
    <subcellularLocation>
        <location evidence="6">Cytoplasm</location>
    </subcellularLocation>
    <subcellularLocation>
        <location evidence="6">Nucleus</location>
        <location evidence="6">Nucleolus</location>
    </subcellularLocation>
</comment>
<dbReference type="GeneID" id="80876605"/>
<dbReference type="InterPro" id="IPR040637">
    <property type="entry name" value="Ribosomal_uL10-like_insert"/>
</dbReference>
<dbReference type="Gene3D" id="3.30.70.1730">
    <property type="match status" value="1"/>
</dbReference>
<sequence>MPRSRRSKVVTLSQTEKKGHEGKAMLYGGIQESLDKFEYMWVFDVANMRNTYLKRVRDDWKDSRIYMGKTKVMGKALGYTAEEEHAENVSQLSKLLHGTVGLLFTNNKPEDVTGYFESFVQNDFARAGTVAPFTHVIPAGPVYSRGGQIPVEDDIPLAHTLEPQVRQMGMPTILKNGVVTLLADFTLCTEGQELDSRQTRLLKLFGITAAEFKVKLLGMYAKKNASVQVFENEQGSGNSKDMDMQ</sequence>
<dbReference type="CDD" id="cd05796">
    <property type="entry name" value="Ribosomal_P0_like"/>
    <property type="match status" value="1"/>
</dbReference>
<dbReference type="EMBL" id="CP115612">
    <property type="protein sequence ID" value="WBW73312.1"/>
    <property type="molecule type" value="Genomic_DNA"/>
</dbReference>
<evidence type="ECO:0000256" key="4">
    <source>
        <dbReference type="ARBA" id="ARBA00022490"/>
    </source>
</evidence>
<evidence type="ECO:0000313" key="9">
    <source>
        <dbReference type="Proteomes" id="UP001212411"/>
    </source>
</evidence>
<dbReference type="GO" id="GO:0000027">
    <property type="term" value="P:ribosomal large subunit assembly"/>
    <property type="evidence" value="ECO:0007669"/>
    <property type="project" value="InterPro"/>
</dbReference>
<dbReference type="InterPro" id="IPR001790">
    <property type="entry name" value="Ribosomal_uL10"/>
</dbReference>
<dbReference type="InterPro" id="IPR043164">
    <property type="entry name" value="Ribosomal_uL10-like_insert_sf"/>
</dbReference>
<dbReference type="Pfam" id="PF00466">
    <property type="entry name" value="Ribosomal_L10"/>
    <property type="match status" value="1"/>
</dbReference>
<evidence type="ECO:0000256" key="2">
    <source>
        <dbReference type="ARBA" id="ARBA00008889"/>
    </source>
</evidence>
<evidence type="ECO:0000256" key="6">
    <source>
        <dbReference type="RuleBase" id="RU364039"/>
    </source>
</evidence>
<organism evidence="8 9">
    <name type="scientific">Schizosaccharomyces osmophilus</name>
    <dbReference type="NCBI Taxonomy" id="2545709"/>
    <lineage>
        <taxon>Eukaryota</taxon>
        <taxon>Fungi</taxon>
        <taxon>Dikarya</taxon>
        <taxon>Ascomycota</taxon>
        <taxon>Taphrinomycotina</taxon>
        <taxon>Schizosaccharomycetes</taxon>
        <taxon>Schizosaccharomycetales</taxon>
        <taxon>Schizosaccharomycetaceae</taxon>
        <taxon>Schizosaccharomyces</taxon>
    </lineage>
</organism>
<comment type="function">
    <text evidence="1 6">Component of the ribosome assembly machinery. Nuclear paralog of the ribosomal protein P0, it binds pre-60S subunits at an early stage of assembly in the nucleolus, and is replaced by P0 in cytoplasmic pre-60S subunits and mature 80S ribosomes.</text>
</comment>
<comment type="subunit">
    <text evidence="3 6">Associates with the pre-60S ribosomal particle.</text>
</comment>
<dbReference type="RefSeq" id="XP_056037555.1">
    <property type="nucleotide sequence ID" value="XM_056181916.1"/>
</dbReference>
<dbReference type="InterPro" id="IPR043141">
    <property type="entry name" value="Ribosomal_uL10-like_sf"/>
</dbReference>
<evidence type="ECO:0000259" key="7">
    <source>
        <dbReference type="Pfam" id="PF17777"/>
    </source>
</evidence>
<dbReference type="KEGG" id="som:SOMG_03125"/>
<dbReference type="FunFam" id="3.90.105.20:FF:000003">
    <property type="entry name" value="Ribosome assembly factor mrt4"/>
    <property type="match status" value="1"/>
</dbReference>
<dbReference type="InterPro" id="IPR051742">
    <property type="entry name" value="Ribosome_Assembly_uL10"/>
</dbReference>
<dbReference type="AlphaFoldDB" id="A0AAE9WBJ0"/>
<dbReference type="FunFam" id="3.30.70.1730:FF:000005">
    <property type="entry name" value="Ribosome assembly factor mrt4"/>
    <property type="match status" value="1"/>
</dbReference>
<dbReference type="PANTHER" id="PTHR45841:SF1">
    <property type="entry name" value="MRNA TURNOVER PROTEIN 4 HOMOLOG"/>
    <property type="match status" value="1"/>
</dbReference>
<evidence type="ECO:0000256" key="1">
    <source>
        <dbReference type="ARBA" id="ARBA00004046"/>
    </source>
</evidence>
<dbReference type="GO" id="GO:0030687">
    <property type="term" value="C:preribosome, large subunit precursor"/>
    <property type="evidence" value="ECO:0007669"/>
    <property type="project" value="TreeGrafter"/>
</dbReference>
<gene>
    <name evidence="8" type="primary">mrt4</name>
    <name evidence="8" type="ORF">SOMG_03125</name>
</gene>
<dbReference type="GO" id="GO:0006364">
    <property type="term" value="P:rRNA processing"/>
    <property type="evidence" value="ECO:0007669"/>
    <property type="project" value="TreeGrafter"/>
</dbReference>
<evidence type="ECO:0000256" key="3">
    <source>
        <dbReference type="ARBA" id="ARBA00011117"/>
    </source>
</evidence>
<name>A0AAE9WBJ0_9SCHI</name>
<dbReference type="GO" id="GO:0003723">
    <property type="term" value="F:RNA binding"/>
    <property type="evidence" value="ECO:0007669"/>
    <property type="project" value="TreeGrafter"/>
</dbReference>
<dbReference type="PANTHER" id="PTHR45841">
    <property type="entry name" value="MRNA TURNOVER PROTEIN 4 MRTO4"/>
    <property type="match status" value="1"/>
</dbReference>
<accession>A0AAE9WBJ0</accession>
<keyword evidence="4 6" id="KW-0963">Cytoplasm</keyword>
<evidence type="ECO:0000313" key="8">
    <source>
        <dbReference type="EMBL" id="WBW73312.1"/>
    </source>
</evidence>
<protein>
    <recommendedName>
        <fullName evidence="6">Ribosome assembly factor mrt4</fullName>
    </recommendedName>
</protein>
<dbReference type="Gene3D" id="3.90.105.20">
    <property type="match status" value="1"/>
</dbReference>
<evidence type="ECO:0000256" key="5">
    <source>
        <dbReference type="ARBA" id="ARBA00023242"/>
    </source>
</evidence>
<proteinExistence type="inferred from homology"/>
<keyword evidence="9" id="KW-1185">Reference proteome</keyword>
<keyword evidence="6" id="KW-0690">Ribosome biogenesis</keyword>
<keyword evidence="5 6" id="KW-0539">Nucleus</keyword>
<dbReference type="GO" id="GO:0005730">
    <property type="term" value="C:nucleolus"/>
    <property type="evidence" value="ECO:0007669"/>
    <property type="project" value="UniProtKB-SubCell"/>
</dbReference>
<dbReference type="GO" id="GO:0005737">
    <property type="term" value="C:cytoplasm"/>
    <property type="evidence" value="ECO:0007669"/>
    <property type="project" value="UniProtKB-SubCell"/>
</dbReference>
<feature type="domain" description="Large ribosomal subunit protein uL10-like insertion" evidence="7">
    <location>
        <begin position="125"/>
        <end position="207"/>
    </location>
</feature>
<dbReference type="SUPFAM" id="SSF160369">
    <property type="entry name" value="Ribosomal protein L10-like"/>
    <property type="match status" value="1"/>
</dbReference>
<comment type="similarity">
    <text evidence="2 6">Belongs to the universal ribosomal protein uL10 family.</text>
</comment>
<dbReference type="Pfam" id="PF17777">
    <property type="entry name" value="RL10P_insert"/>
    <property type="match status" value="1"/>
</dbReference>
<dbReference type="GO" id="GO:0000956">
    <property type="term" value="P:nuclear-transcribed mRNA catabolic process"/>
    <property type="evidence" value="ECO:0007669"/>
    <property type="project" value="TreeGrafter"/>
</dbReference>
<reference evidence="8 9" key="1">
    <citation type="journal article" date="2023" name="G3 (Bethesda)">
        <title>A high-quality reference genome for the fission yeast Schizosaccharomyces osmophilus.</title>
        <authorList>
            <person name="Jia G.S."/>
            <person name="Zhang W.C."/>
            <person name="Liang Y."/>
            <person name="Liu X.H."/>
            <person name="Rhind N."/>
            <person name="Pidoux A."/>
            <person name="Brysch-Herzberg M."/>
            <person name="Du L.L."/>
        </authorList>
    </citation>
    <scope>NUCLEOTIDE SEQUENCE [LARGE SCALE GENOMIC DNA]</scope>
    <source>
        <strain evidence="8 9">CBS 15793</strain>
    </source>
</reference>
<dbReference type="Proteomes" id="UP001212411">
    <property type="component" value="Chromosome 2"/>
</dbReference>